<protein>
    <submittedName>
        <fullName evidence="2">Uncharacterized protein LOC106742985</fullName>
    </submittedName>
</protein>
<name>A0A6P3X0J5_DINQU</name>
<evidence type="ECO:0000313" key="1">
    <source>
        <dbReference type="Proteomes" id="UP000515204"/>
    </source>
</evidence>
<accession>A0A6P3X0J5</accession>
<dbReference type="KEGG" id="dqu:106742985"/>
<evidence type="ECO:0000313" key="2">
    <source>
        <dbReference type="RefSeq" id="XP_014471891.1"/>
    </source>
</evidence>
<organism evidence="1 2">
    <name type="scientific">Dinoponera quadriceps</name>
    <name type="common">South American ant</name>
    <dbReference type="NCBI Taxonomy" id="609295"/>
    <lineage>
        <taxon>Eukaryota</taxon>
        <taxon>Metazoa</taxon>
        <taxon>Ecdysozoa</taxon>
        <taxon>Arthropoda</taxon>
        <taxon>Hexapoda</taxon>
        <taxon>Insecta</taxon>
        <taxon>Pterygota</taxon>
        <taxon>Neoptera</taxon>
        <taxon>Endopterygota</taxon>
        <taxon>Hymenoptera</taxon>
        <taxon>Apocrita</taxon>
        <taxon>Aculeata</taxon>
        <taxon>Formicoidea</taxon>
        <taxon>Formicidae</taxon>
        <taxon>Ponerinae</taxon>
        <taxon>Ponerini</taxon>
        <taxon>Dinoponera</taxon>
    </lineage>
</organism>
<gene>
    <name evidence="2" type="primary">LOC106742985</name>
</gene>
<keyword evidence="1" id="KW-1185">Reference proteome</keyword>
<dbReference type="Proteomes" id="UP000515204">
    <property type="component" value="Unplaced"/>
</dbReference>
<reference evidence="2" key="1">
    <citation type="submission" date="2025-08" db="UniProtKB">
        <authorList>
            <consortium name="RefSeq"/>
        </authorList>
    </citation>
    <scope>IDENTIFICATION</scope>
</reference>
<dbReference type="AlphaFoldDB" id="A0A6P3X0J5"/>
<proteinExistence type="predicted"/>
<dbReference type="RefSeq" id="XP_014471891.1">
    <property type="nucleotide sequence ID" value="XM_014616405.1"/>
</dbReference>
<dbReference type="OrthoDB" id="10060618at2759"/>
<dbReference type="GeneID" id="106742985"/>
<sequence>MGFQFCSEKKVNKGIGDRGSENMKKAVWSTLLHKISMDENPQHQNCPEGVENWCKWQRAVATGQLEHFKDDPSLNSVIQNVIRPIYEDVSNNDLLKRCLGGNTQNNNETFITSWKRT</sequence>